<dbReference type="PANTHER" id="PTHR23005">
    <property type="entry name" value="RETINITIS PIGMENTOSA 1 PROTEIN"/>
    <property type="match status" value="1"/>
</dbReference>
<dbReference type="SMART" id="SM00537">
    <property type="entry name" value="DCX"/>
    <property type="match status" value="1"/>
</dbReference>
<name>A0A914V402_9BILA</name>
<dbReference type="PROSITE" id="PS50309">
    <property type="entry name" value="DC"/>
    <property type="match status" value="1"/>
</dbReference>
<keyword evidence="5" id="KW-0966">Cell projection</keyword>
<dbReference type="GO" id="GO:0035082">
    <property type="term" value="P:axoneme assembly"/>
    <property type="evidence" value="ECO:0007669"/>
    <property type="project" value="TreeGrafter"/>
</dbReference>
<evidence type="ECO:0000313" key="7">
    <source>
        <dbReference type="Proteomes" id="UP000887566"/>
    </source>
</evidence>
<feature type="domain" description="Doublecortin" evidence="6">
    <location>
        <begin position="43"/>
        <end position="125"/>
    </location>
</feature>
<dbReference type="GO" id="GO:0005930">
    <property type="term" value="C:axoneme"/>
    <property type="evidence" value="ECO:0007669"/>
    <property type="project" value="TreeGrafter"/>
</dbReference>
<keyword evidence="4" id="KW-0677">Repeat</keyword>
<evidence type="ECO:0000256" key="3">
    <source>
        <dbReference type="ARBA" id="ARBA00022490"/>
    </source>
</evidence>
<dbReference type="InterPro" id="IPR036572">
    <property type="entry name" value="Doublecortin_dom_sf"/>
</dbReference>
<dbReference type="SUPFAM" id="SSF89837">
    <property type="entry name" value="Doublecortin (DC)"/>
    <property type="match status" value="1"/>
</dbReference>
<dbReference type="GO" id="GO:0035556">
    <property type="term" value="P:intracellular signal transduction"/>
    <property type="evidence" value="ECO:0007669"/>
    <property type="project" value="InterPro"/>
</dbReference>
<keyword evidence="3" id="KW-0963">Cytoplasm</keyword>
<dbReference type="GO" id="GO:0042461">
    <property type="term" value="P:photoreceptor cell development"/>
    <property type="evidence" value="ECO:0007669"/>
    <property type="project" value="TreeGrafter"/>
</dbReference>
<accession>A0A914V402</accession>
<protein>
    <submittedName>
        <fullName evidence="8">Doublecortin domain-containing protein</fullName>
    </submittedName>
</protein>
<dbReference type="InterPro" id="IPR003533">
    <property type="entry name" value="Doublecortin_dom"/>
</dbReference>
<reference evidence="8" key="1">
    <citation type="submission" date="2022-11" db="UniProtKB">
        <authorList>
            <consortium name="WormBaseParasite"/>
        </authorList>
    </citation>
    <scope>IDENTIFICATION</scope>
</reference>
<comment type="subcellular location">
    <subcellularLocation>
        <location evidence="1">Cell projection</location>
    </subcellularLocation>
    <subcellularLocation>
        <location evidence="2">Cytoplasm</location>
    </subcellularLocation>
</comment>
<evidence type="ECO:0000256" key="5">
    <source>
        <dbReference type="ARBA" id="ARBA00023273"/>
    </source>
</evidence>
<evidence type="ECO:0000256" key="1">
    <source>
        <dbReference type="ARBA" id="ARBA00004316"/>
    </source>
</evidence>
<dbReference type="WBParaSite" id="PSAMB.scaffold15171size1660.g36403.t1">
    <property type="protein sequence ID" value="PSAMB.scaffold15171size1660.g36403.t1"/>
    <property type="gene ID" value="PSAMB.scaffold15171size1660.g36403"/>
</dbReference>
<dbReference type="Pfam" id="PF03607">
    <property type="entry name" value="DCX"/>
    <property type="match status" value="1"/>
</dbReference>
<dbReference type="Proteomes" id="UP000887566">
    <property type="component" value="Unplaced"/>
</dbReference>
<keyword evidence="7" id="KW-1185">Reference proteome</keyword>
<proteinExistence type="predicted"/>
<dbReference type="PANTHER" id="PTHR23005:SF5">
    <property type="entry name" value="NUP637, PUTATIVE-RELATED"/>
    <property type="match status" value="1"/>
</dbReference>
<sequence>MPEQPNTSPRRTYSVPNVPAPVNGMIKIYDHSHRTFTRPHSAKTVFFYNESDEYFAGVRVPISKARYRNMEALMDDLNVSVPMPFGVRRLVTPYGRTPIRDINQLQHLGKYVCSSTKWARRFNMSAVERAHKARMATQNKQVQSTDESLL</sequence>
<evidence type="ECO:0000313" key="8">
    <source>
        <dbReference type="WBParaSite" id="PSAMB.scaffold15171size1660.g36403.t1"/>
    </source>
</evidence>
<evidence type="ECO:0000256" key="2">
    <source>
        <dbReference type="ARBA" id="ARBA00004496"/>
    </source>
</evidence>
<dbReference type="AlphaFoldDB" id="A0A914V402"/>
<evidence type="ECO:0000256" key="4">
    <source>
        <dbReference type="ARBA" id="ARBA00022737"/>
    </source>
</evidence>
<dbReference type="Gene3D" id="3.10.20.230">
    <property type="entry name" value="Doublecortin domain"/>
    <property type="match status" value="1"/>
</dbReference>
<evidence type="ECO:0000259" key="6">
    <source>
        <dbReference type="PROSITE" id="PS50309"/>
    </source>
</evidence>
<organism evidence="7 8">
    <name type="scientific">Plectus sambesii</name>
    <dbReference type="NCBI Taxonomy" id="2011161"/>
    <lineage>
        <taxon>Eukaryota</taxon>
        <taxon>Metazoa</taxon>
        <taxon>Ecdysozoa</taxon>
        <taxon>Nematoda</taxon>
        <taxon>Chromadorea</taxon>
        <taxon>Plectida</taxon>
        <taxon>Plectina</taxon>
        <taxon>Plectoidea</taxon>
        <taxon>Plectidae</taxon>
        <taxon>Plectus</taxon>
    </lineage>
</organism>